<dbReference type="SUPFAM" id="SSF58104">
    <property type="entry name" value="Methyl-accepting chemotaxis protein (MCP) signaling domain"/>
    <property type="match status" value="1"/>
</dbReference>
<dbReference type="Gene3D" id="3.30.450.20">
    <property type="entry name" value="PAS domain"/>
    <property type="match status" value="1"/>
</dbReference>
<dbReference type="SMART" id="SM00283">
    <property type="entry name" value="MA"/>
    <property type="match status" value="1"/>
</dbReference>
<keyword evidence="8" id="KW-0807">Transducer</keyword>
<keyword evidence="3" id="KW-0145">Chemotaxis</keyword>
<dbReference type="PRINTS" id="PR00260">
    <property type="entry name" value="CHEMTRNSDUCR"/>
</dbReference>
<dbReference type="InterPro" id="IPR033480">
    <property type="entry name" value="sCache_2"/>
</dbReference>
<keyword evidence="6 11" id="KW-0472">Membrane</keyword>
<accession>C3MDJ1</accession>
<evidence type="ECO:0000256" key="3">
    <source>
        <dbReference type="ARBA" id="ARBA00022500"/>
    </source>
</evidence>
<evidence type="ECO:0000313" key="16">
    <source>
        <dbReference type="Proteomes" id="UP000001054"/>
    </source>
</evidence>
<reference evidence="15 16" key="1">
    <citation type="journal article" date="2009" name="Appl. Environ. Microbiol.">
        <title>Rhizobium sp. strain NGR234 possesses a remarkable number of secretion systems.</title>
        <authorList>
            <person name="Schmeisser C."/>
            <person name="Liesegang H."/>
            <person name="Krysciak D."/>
            <person name="Bakkou N."/>
            <person name="Le Quere A."/>
            <person name="Wollherr A."/>
            <person name="Heinemeyer I."/>
            <person name="Morgenstern B."/>
            <person name="Pommerening-Roeser A."/>
            <person name="Flores M."/>
            <person name="Palacios R."/>
            <person name="Brenner S."/>
            <person name="Gottschalk G."/>
            <person name="Schmitz R.A."/>
            <person name="Broughton W.J."/>
            <person name="Perret X."/>
            <person name="Strittmatter A.W."/>
            <person name="Streit W.R."/>
        </authorList>
    </citation>
    <scope>NUCLEOTIDE SEQUENCE [LARGE SCALE GENOMIC DNA]</scope>
    <source>
        <strain evidence="16">NBRC 101917 / NGR234</strain>
    </source>
</reference>
<feature type="domain" description="HAMP" evidence="14">
    <location>
        <begin position="210"/>
        <end position="263"/>
    </location>
</feature>
<keyword evidence="2" id="KW-1003">Cell membrane</keyword>
<dbReference type="HOGENOM" id="CLU_000445_107_21_5"/>
<dbReference type="SMART" id="SM00304">
    <property type="entry name" value="HAMP"/>
    <property type="match status" value="2"/>
</dbReference>
<dbReference type="InterPro" id="IPR003660">
    <property type="entry name" value="HAMP_dom"/>
</dbReference>
<comment type="similarity">
    <text evidence="7">Belongs to the methyl-accepting chemotaxis (MCP) protein family.</text>
</comment>
<evidence type="ECO:0000259" key="13">
    <source>
        <dbReference type="PROSITE" id="PS50111"/>
    </source>
</evidence>
<dbReference type="CDD" id="cd06225">
    <property type="entry name" value="HAMP"/>
    <property type="match status" value="1"/>
</dbReference>
<evidence type="ECO:0000256" key="7">
    <source>
        <dbReference type="ARBA" id="ARBA00029447"/>
    </source>
</evidence>
<evidence type="ECO:0000313" key="15">
    <source>
        <dbReference type="EMBL" id="ACP25510.1"/>
    </source>
</evidence>
<dbReference type="GO" id="GO:0007165">
    <property type="term" value="P:signal transduction"/>
    <property type="evidence" value="ECO:0007669"/>
    <property type="project" value="UniProtKB-KW"/>
</dbReference>
<dbReference type="PROSITE" id="PS50111">
    <property type="entry name" value="CHEMOTAXIS_TRANSDUC_2"/>
    <property type="match status" value="1"/>
</dbReference>
<evidence type="ECO:0000256" key="11">
    <source>
        <dbReference type="SAM" id="Phobius"/>
    </source>
</evidence>
<dbReference type="Gene3D" id="1.10.287.950">
    <property type="entry name" value="Methyl-accepting chemotaxis protein"/>
    <property type="match status" value="1"/>
</dbReference>
<dbReference type="Proteomes" id="UP000001054">
    <property type="component" value="Chromosome"/>
</dbReference>
<evidence type="ECO:0000256" key="12">
    <source>
        <dbReference type="SAM" id="SignalP"/>
    </source>
</evidence>
<dbReference type="RefSeq" id="WP_012708279.1">
    <property type="nucleotide sequence ID" value="NC_012587.1"/>
</dbReference>
<keyword evidence="9" id="KW-0175">Coiled coil</keyword>
<dbReference type="AlphaFoldDB" id="C3MDJ1"/>
<feature type="domain" description="HAMP" evidence="14">
    <location>
        <begin position="291"/>
        <end position="342"/>
    </location>
</feature>
<evidence type="ECO:0000259" key="14">
    <source>
        <dbReference type="PROSITE" id="PS50885"/>
    </source>
</evidence>
<dbReference type="eggNOG" id="COG0840">
    <property type="taxonomic scope" value="Bacteria"/>
</dbReference>
<dbReference type="CDD" id="cd11386">
    <property type="entry name" value="MCP_signal"/>
    <property type="match status" value="1"/>
</dbReference>
<evidence type="ECO:0000256" key="4">
    <source>
        <dbReference type="ARBA" id="ARBA00022692"/>
    </source>
</evidence>
<dbReference type="OrthoDB" id="3378718at2"/>
<feature type="coiled-coil region" evidence="9">
    <location>
        <begin position="359"/>
        <end position="386"/>
    </location>
</feature>
<evidence type="ECO:0000256" key="8">
    <source>
        <dbReference type="PROSITE-ProRule" id="PRU00284"/>
    </source>
</evidence>
<feature type="domain" description="Methyl-accepting transducer" evidence="13">
    <location>
        <begin position="347"/>
        <end position="576"/>
    </location>
</feature>
<dbReference type="GO" id="GO:0005886">
    <property type="term" value="C:plasma membrane"/>
    <property type="evidence" value="ECO:0007669"/>
    <property type="project" value="UniProtKB-SubCell"/>
</dbReference>
<dbReference type="Pfam" id="PF17200">
    <property type="entry name" value="sCache_2"/>
    <property type="match status" value="1"/>
</dbReference>
<feature type="chain" id="PRO_5002927805" evidence="12">
    <location>
        <begin position="33"/>
        <end position="602"/>
    </location>
</feature>
<dbReference type="GO" id="GO:0006935">
    <property type="term" value="P:chemotaxis"/>
    <property type="evidence" value="ECO:0007669"/>
    <property type="project" value="UniProtKB-KW"/>
</dbReference>
<evidence type="ECO:0000256" key="1">
    <source>
        <dbReference type="ARBA" id="ARBA00004651"/>
    </source>
</evidence>
<dbReference type="InterPro" id="IPR051310">
    <property type="entry name" value="MCP_chemotaxis"/>
</dbReference>
<dbReference type="PANTHER" id="PTHR43531:SF11">
    <property type="entry name" value="METHYL-ACCEPTING CHEMOTAXIS PROTEIN 3"/>
    <property type="match status" value="1"/>
</dbReference>
<feature type="signal peptide" evidence="12">
    <location>
        <begin position="1"/>
        <end position="32"/>
    </location>
</feature>
<dbReference type="InterPro" id="IPR004089">
    <property type="entry name" value="MCPsignal_dom"/>
</dbReference>
<evidence type="ECO:0000256" key="5">
    <source>
        <dbReference type="ARBA" id="ARBA00022989"/>
    </source>
</evidence>
<keyword evidence="12" id="KW-0732">Signal</keyword>
<feature type="compositionally biased region" description="Basic and acidic residues" evidence="10">
    <location>
        <begin position="265"/>
        <end position="286"/>
    </location>
</feature>
<keyword evidence="4 11" id="KW-0812">Transmembrane</keyword>
<dbReference type="GO" id="GO:0004888">
    <property type="term" value="F:transmembrane signaling receptor activity"/>
    <property type="evidence" value="ECO:0007669"/>
    <property type="project" value="InterPro"/>
</dbReference>
<gene>
    <name evidence="15" type="ordered locus">NGR_c17460</name>
</gene>
<dbReference type="EMBL" id="CP001389">
    <property type="protein sequence ID" value="ACP25510.1"/>
    <property type="molecule type" value="Genomic_DNA"/>
</dbReference>
<dbReference type="eggNOG" id="COG4564">
    <property type="taxonomic scope" value="Bacteria"/>
</dbReference>
<dbReference type="InterPro" id="IPR004090">
    <property type="entry name" value="Chemotax_Me-accpt_rcpt"/>
</dbReference>
<dbReference type="KEGG" id="rhi:NGR_c17460"/>
<dbReference type="PROSITE" id="PS50885">
    <property type="entry name" value="HAMP"/>
    <property type="match status" value="2"/>
</dbReference>
<dbReference type="Gene3D" id="1.10.8.500">
    <property type="entry name" value="HAMP domain in histidine kinase"/>
    <property type="match status" value="1"/>
</dbReference>
<sequence>MRRFRISARLYALVAFALLAMAAALTFGLVQAQDKLVAERKAMLSAMNENAVAVFEAYHKQEQAGTLSREEAQKRALEAIKAMRYQDSGYFWVNDMQPAMVMHPIKPELDGKDLSQNKDPNGKFLFVEFVKTVQAEGRGFVDYYWPKPGAEEPVLKYSHVAGFKPWGWVVGTGVYADDLAAMFRERAWQVGGILAAAALAILLAALAIVRSVVRPVEKLKVSMQAIADEDVSSNIPETDRADEIGQMAKVLLVLRDSVKERLELRSRESEQQDRLNAERRGNEELQRSTAASQAEAMEALGAALERLASGDLTAEVGRIAPEYGKLKHDFNTAVAALRDVIGAISQSTEIVHGSAGDISEAANNLARRTEQQAAALEETAAALDEITSTVRHASDRAVEARDMVNETKASAAKSGGIVRNAIDAMGRIEDSSSRISQIIGVIDEIAFQTNLLALNAGVEAARAGEAGRGFAVVAQEVRELAQRSAGAAKEIKGLIGTSVKEVGAGVELVRSTGDALMEIEALVNQVNEQVASIATAAREQATGLQEVNTAVNSMDQMTQQNAAMVEETTAASQVLAQESRELKSLLEKFRLRDGQVAYGRAA</sequence>
<evidence type="ECO:0000256" key="6">
    <source>
        <dbReference type="ARBA" id="ARBA00023136"/>
    </source>
</evidence>
<feature type="transmembrane region" description="Helical" evidence="11">
    <location>
        <begin position="188"/>
        <end position="213"/>
    </location>
</feature>
<dbReference type="SMART" id="SM01049">
    <property type="entry name" value="Cache_2"/>
    <property type="match status" value="1"/>
</dbReference>
<organism evidence="15 16">
    <name type="scientific">Sinorhizobium fredii (strain NBRC 101917 / NGR234)</name>
    <dbReference type="NCBI Taxonomy" id="394"/>
    <lineage>
        <taxon>Bacteria</taxon>
        <taxon>Pseudomonadati</taxon>
        <taxon>Pseudomonadota</taxon>
        <taxon>Alphaproteobacteria</taxon>
        <taxon>Hyphomicrobiales</taxon>
        <taxon>Rhizobiaceae</taxon>
        <taxon>Sinorhizobium/Ensifer group</taxon>
        <taxon>Sinorhizobium</taxon>
    </lineage>
</organism>
<keyword evidence="5 11" id="KW-1133">Transmembrane helix</keyword>
<evidence type="ECO:0000256" key="10">
    <source>
        <dbReference type="SAM" id="MobiDB-lite"/>
    </source>
</evidence>
<name>C3MDJ1_SINFN</name>
<keyword evidence="16" id="KW-1185">Reference proteome</keyword>
<protein>
    <submittedName>
        <fullName evidence="15">Methyl-accepting chemotaxis protein</fullName>
    </submittedName>
</protein>
<dbReference type="PANTHER" id="PTHR43531">
    <property type="entry name" value="PROTEIN ICFG"/>
    <property type="match status" value="1"/>
</dbReference>
<evidence type="ECO:0000256" key="9">
    <source>
        <dbReference type="SAM" id="Coils"/>
    </source>
</evidence>
<evidence type="ECO:0000256" key="2">
    <source>
        <dbReference type="ARBA" id="ARBA00022475"/>
    </source>
</evidence>
<proteinExistence type="inferred from homology"/>
<dbReference type="Pfam" id="PF00672">
    <property type="entry name" value="HAMP"/>
    <property type="match status" value="1"/>
</dbReference>
<dbReference type="PATRIC" id="fig|394.7.peg.4569"/>
<feature type="region of interest" description="Disordered" evidence="10">
    <location>
        <begin position="265"/>
        <end position="290"/>
    </location>
</feature>
<dbReference type="Pfam" id="PF00015">
    <property type="entry name" value="MCPsignal"/>
    <property type="match status" value="1"/>
</dbReference>
<dbReference type="STRING" id="394.NGR_c17460"/>
<dbReference type="SUPFAM" id="SSF158472">
    <property type="entry name" value="HAMP domain-like"/>
    <property type="match status" value="1"/>
</dbReference>
<comment type="subcellular location">
    <subcellularLocation>
        <location evidence="1">Cell membrane</location>
        <topology evidence="1">Multi-pass membrane protein</topology>
    </subcellularLocation>
</comment>
<dbReference type="FunFam" id="1.10.287.950:FF:000001">
    <property type="entry name" value="Methyl-accepting chemotaxis sensory transducer"/>
    <property type="match status" value="1"/>
</dbReference>